<evidence type="ECO:0000256" key="2">
    <source>
        <dbReference type="ARBA" id="ARBA00023002"/>
    </source>
</evidence>
<dbReference type="PRINTS" id="PR00081">
    <property type="entry name" value="GDHRDH"/>
</dbReference>
<dbReference type="InterPro" id="IPR002347">
    <property type="entry name" value="SDR_fam"/>
</dbReference>
<evidence type="ECO:0000256" key="1">
    <source>
        <dbReference type="ARBA" id="ARBA00006484"/>
    </source>
</evidence>
<reference evidence="4" key="1">
    <citation type="submission" date="2022-10" db="EMBL/GenBank/DDBJ databases">
        <title>Cytochrome P450 Catalyzes Benzene Ring Formation in the Biosynthesis of Trialkyl-Substituted Aromatic Polyketides.</title>
        <authorList>
            <person name="Zhao E."/>
            <person name="Ge H."/>
        </authorList>
    </citation>
    <scope>NUCLEOTIDE SEQUENCE</scope>
    <source>
        <strain evidence="4">NA0869</strain>
    </source>
</reference>
<protein>
    <submittedName>
        <fullName evidence="4">SDR family oxidoreductase</fullName>
    </submittedName>
</protein>
<comment type="similarity">
    <text evidence="1">Belongs to the short-chain dehydrogenases/reductases (SDR) family.</text>
</comment>
<evidence type="ECO:0000313" key="5">
    <source>
        <dbReference type="Proteomes" id="UP001163878"/>
    </source>
</evidence>
<proteinExistence type="inferred from homology"/>
<dbReference type="Proteomes" id="UP001163878">
    <property type="component" value="Chromosome"/>
</dbReference>
<evidence type="ECO:0000259" key="3">
    <source>
        <dbReference type="SMART" id="SM00822"/>
    </source>
</evidence>
<dbReference type="RefSeq" id="WP_264244583.1">
    <property type="nucleotide sequence ID" value="NZ_CP107567.1"/>
</dbReference>
<accession>A0ABY6IA94</accession>
<dbReference type="Gene3D" id="3.40.50.720">
    <property type="entry name" value="NAD(P)-binding Rossmann-like Domain"/>
    <property type="match status" value="1"/>
</dbReference>
<dbReference type="EMBL" id="CP107567">
    <property type="protein sequence ID" value="UYQ62777.1"/>
    <property type="molecule type" value="Genomic_DNA"/>
</dbReference>
<dbReference type="InterPro" id="IPR036291">
    <property type="entry name" value="NAD(P)-bd_dom_sf"/>
</dbReference>
<dbReference type="InterPro" id="IPR057326">
    <property type="entry name" value="KR_dom"/>
</dbReference>
<dbReference type="PANTHER" id="PTHR45024">
    <property type="entry name" value="DEHYDROGENASES, SHORT CHAIN"/>
    <property type="match status" value="1"/>
</dbReference>
<dbReference type="Pfam" id="PF13561">
    <property type="entry name" value="adh_short_C2"/>
    <property type="match status" value="1"/>
</dbReference>
<dbReference type="SUPFAM" id="SSF51735">
    <property type="entry name" value="NAD(P)-binding Rossmann-fold domains"/>
    <property type="match status" value="1"/>
</dbReference>
<evidence type="ECO:0000313" key="4">
    <source>
        <dbReference type="EMBL" id="UYQ62777.1"/>
    </source>
</evidence>
<feature type="domain" description="Ketoreductase" evidence="3">
    <location>
        <begin position="8"/>
        <end position="199"/>
    </location>
</feature>
<dbReference type="SMART" id="SM00822">
    <property type="entry name" value="PKS_KR"/>
    <property type="match status" value="1"/>
</dbReference>
<name>A0ABY6IA94_STRPE</name>
<dbReference type="InterPro" id="IPR051687">
    <property type="entry name" value="Peroxisomal_Beta-Oxidation"/>
</dbReference>
<keyword evidence="2" id="KW-0560">Oxidoreductase</keyword>
<dbReference type="PANTHER" id="PTHR45024:SF2">
    <property type="entry name" value="SCP2 DOMAIN-CONTAINING PROTEIN"/>
    <property type="match status" value="1"/>
</dbReference>
<sequence>MGNFLAGKAVAVTGAGRGIGRAVALACAAEGASVVVGDLGVSVDGASSPTSEVADGVVKEIEAAGGTAVAVADDIATMAGGRRIVDVALAEYGRLDGAVCVAGILRERMLFNMAEEEWDSVLATHLKGTFTVFRAASAVMRAQGSGTLIGFTSGNHQGSVSQANYAAAKGGVISLVRSAALGLHKYGVTANAVAPVARTRMSANVPMELKEIGEPEDVAALVVYLLSDRARAERITGQVYTIAGPKIAVWAQPRELRAAYGEGPWTPDRIADFLPGTVGTDPMPLLAQLDAMSAAAQRGARPNA</sequence>
<organism evidence="4 5">
    <name type="scientific">Streptomyces peucetius</name>
    <dbReference type="NCBI Taxonomy" id="1950"/>
    <lineage>
        <taxon>Bacteria</taxon>
        <taxon>Bacillati</taxon>
        <taxon>Actinomycetota</taxon>
        <taxon>Actinomycetes</taxon>
        <taxon>Kitasatosporales</taxon>
        <taxon>Streptomycetaceae</taxon>
        <taxon>Streptomyces</taxon>
    </lineage>
</organism>
<gene>
    <name evidence="4" type="ORF">OGH68_15680</name>
</gene>
<keyword evidence="5" id="KW-1185">Reference proteome</keyword>